<evidence type="ECO:0000256" key="9">
    <source>
        <dbReference type="ARBA" id="ARBA00023306"/>
    </source>
</evidence>
<evidence type="ECO:0000256" key="11">
    <source>
        <dbReference type="SAM" id="MobiDB-lite"/>
    </source>
</evidence>
<keyword evidence="14" id="KW-1185">Reference proteome</keyword>
<dbReference type="GO" id="GO:0051301">
    <property type="term" value="P:cell division"/>
    <property type="evidence" value="ECO:0007669"/>
    <property type="project" value="UniProtKB-KW"/>
</dbReference>
<dbReference type="InterPro" id="IPR056237">
    <property type="entry name" value="ANKLE2_3rd"/>
</dbReference>
<evidence type="ECO:0000259" key="12">
    <source>
        <dbReference type="Pfam" id="PF24567"/>
    </source>
</evidence>
<evidence type="ECO:0000256" key="2">
    <source>
        <dbReference type="ARBA" id="ARBA00007597"/>
    </source>
</evidence>
<dbReference type="Proteomes" id="UP000288716">
    <property type="component" value="Unassembled WGS sequence"/>
</dbReference>
<evidence type="ECO:0000256" key="6">
    <source>
        <dbReference type="ARBA" id="ARBA00023028"/>
    </source>
</evidence>
<evidence type="ECO:0000256" key="3">
    <source>
        <dbReference type="ARBA" id="ARBA00022483"/>
    </source>
</evidence>
<reference evidence="13 14" key="1">
    <citation type="journal article" date="2018" name="Gigascience">
        <title>Genomes of trombidid mites reveal novel predicted allergens and laterally-transferred genes associated with secondary metabolism.</title>
        <authorList>
            <person name="Dong X."/>
            <person name="Chaisiri K."/>
            <person name="Xia D."/>
            <person name="Armstrong S.D."/>
            <person name="Fang Y."/>
            <person name="Donnelly M.J."/>
            <person name="Kadowaki T."/>
            <person name="McGarry J.W."/>
            <person name="Darby A.C."/>
            <person name="Makepeace B.L."/>
        </authorList>
    </citation>
    <scope>NUCLEOTIDE SEQUENCE [LARGE SCALE GENOMIC DNA]</scope>
    <source>
        <strain evidence="13">UoL-UT</strain>
    </source>
</reference>
<keyword evidence="6" id="KW-0528">Neurotoxin</keyword>
<accession>A0A443SUA6</accession>
<keyword evidence="5" id="KW-0132">Cell division</keyword>
<keyword evidence="8" id="KW-0472">Membrane</keyword>
<evidence type="ECO:0000256" key="10">
    <source>
        <dbReference type="PROSITE-ProRule" id="PRU00023"/>
    </source>
</evidence>
<feature type="repeat" description="ANK" evidence="10">
    <location>
        <begin position="181"/>
        <end position="213"/>
    </location>
</feature>
<evidence type="ECO:0000313" key="13">
    <source>
        <dbReference type="EMBL" id="RWS31099.1"/>
    </source>
</evidence>
<dbReference type="PROSITE" id="PS50297">
    <property type="entry name" value="ANK_REP_REGION"/>
    <property type="match status" value="1"/>
</dbReference>
<feature type="region of interest" description="Disordered" evidence="11">
    <location>
        <begin position="75"/>
        <end position="98"/>
    </location>
</feature>
<gene>
    <name evidence="13" type="ORF">B4U80_06956</name>
</gene>
<dbReference type="EMBL" id="NCKV01000271">
    <property type="protein sequence ID" value="RWS31099.1"/>
    <property type="molecule type" value="Genomic_DNA"/>
</dbReference>
<keyword evidence="3" id="KW-0268">Exocytosis</keyword>
<dbReference type="PROSITE" id="PS50088">
    <property type="entry name" value="ANK_REPEAT"/>
    <property type="match status" value="1"/>
</dbReference>
<organism evidence="13 14">
    <name type="scientific">Leptotrombidium deliense</name>
    <dbReference type="NCBI Taxonomy" id="299467"/>
    <lineage>
        <taxon>Eukaryota</taxon>
        <taxon>Metazoa</taxon>
        <taxon>Ecdysozoa</taxon>
        <taxon>Arthropoda</taxon>
        <taxon>Chelicerata</taxon>
        <taxon>Arachnida</taxon>
        <taxon>Acari</taxon>
        <taxon>Acariformes</taxon>
        <taxon>Trombidiformes</taxon>
        <taxon>Prostigmata</taxon>
        <taxon>Anystina</taxon>
        <taxon>Parasitengona</taxon>
        <taxon>Trombiculoidea</taxon>
        <taxon>Trombiculidae</taxon>
        <taxon>Leptotrombidium</taxon>
    </lineage>
</organism>
<evidence type="ECO:0000256" key="8">
    <source>
        <dbReference type="ARBA" id="ARBA00023298"/>
    </source>
</evidence>
<dbReference type="OrthoDB" id="7446186at2759"/>
<feature type="domain" description="ANKLE2 third alpha/beta" evidence="12">
    <location>
        <begin position="267"/>
        <end position="329"/>
    </location>
</feature>
<dbReference type="STRING" id="299467.A0A443SUA6"/>
<dbReference type="SUPFAM" id="SSF48403">
    <property type="entry name" value="Ankyrin repeat"/>
    <property type="match status" value="1"/>
</dbReference>
<keyword evidence="6" id="KW-0638">Presynaptic neurotoxin</keyword>
<dbReference type="SMART" id="SM00248">
    <property type="entry name" value="ANK"/>
    <property type="match status" value="1"/>
</dbReference>
<keyword evidence="6" id="KW-0800">Toxin</keyword>
<comment type="similarity">
    <text evidence="2">Belongs to the ANKLE2 family.</text>
</comment>
<dbReference type="Pfam" id="PF24567">
    <property type="entry name" value="ANKLE2_3rd"/>
    <property type="match status" value="1"/>
</dbReference>
<dbReference type="Gene3D" id="1.25.40.20">
    <property type="entry name" value="Ankyrin repeat-containing domain"/>
    <property type="match status" value="1"/>
</dbReference>
<comment type="subcellular location">
    <subcellularLocation>
        <location evidence="1">Target cell membrane</location>
    </subcellularLocation>
</comment>
<dbReference type="VEuPathDB" id="VectorBase:LDEU000937"/>
<dbReference type="Pfam" id="PF00023">
    <property type="entry name" value="Ank"/>
    <property type="match status" value="1"/>
</dbReference>
<evidence type="ECO:0000256" key="4">
    <source>
        <dbReference type="ARBA" id="ARBA00022537"/>
    </source>
</evidence>
<dbReference type="AlphaFoldDB" id="A0A443SUA6"/>
<feature type="compositionally biased region" description="Basic and acidic residues" evidence="11">
    <location>
        <begin position="75"/>
        <end position="86"/>
    </location>
</feature>
<sequence length="425" mass="48052">MASDTISPEKRQFYAIASPKHCNVDDKEELVFTEKREVLDALKKFKGIPARFKVFDKFDDAVEYCRKGLDEDNDAKDKKVATDAERASSGGFRAPDPPQLSRLRKMIESSNFEEVKQIILSNPRFLVSCGDTPVILMEGPLDTIKDPSFMRMLYPVDDEITTNNRINQLLDKYLNTPDKAANDTPLHFASKFGSTECVKILLSQNCDVNVVNKMGKKPREVICERKGDNESRYCIQNLFQARYYVPLFRNANGVCIGTPCTEVPHDDTVKAFAGPMSSVVAEEFYNNLRSPATRANREELSIRLSDCHKGVERIARSICKVANISWAEYWPFLGCNVDLTSSEGLIKLEKHLQSVHTMLSMKSNQQLADHFDSFCEKLENLKLSETLNLSDMSESSESPEIFFTAPTSPEIDTEYFVDGFVLLIP</sequence>
<evidence type="ECO:0000313" key="14">
    <source>
        <dbReference type="Proteomes" id="UP000288716"/>
    </source>
</evidence>
<dbReference type="InterPro" id="IPR036770">
    <property type="entry name" value="Ankyrin_rpt-contain_sf"/>
</dbReference>
<dbReference type="GO" id="GO:0006887">
    <property type="term" value="P:exocytosis"/>
    <property type="evidence" value="ECO:0007669"/>
    <property type="project" value="UniProtKB-KW"/>
</dbReference>
<comment type="caution">
    <text evidence="13">The sequence shown here is derived from an EMBL/GenBank/DDBJ whole genome shotgun (WGS) entry which is preliminary data.</text>
</comment>
<keyword evidence="8" id="KW-1053">Target membrane</keyword>
<keyword evidence="7 10" id="KW-0040">ANK repeat</keyword>
<keyword evidence="4" id="KW-1052">Target cell membrane</keyword>
<dbReference type="GO" id="GO:0044218">
    <property type="term" value="C:other organism cell membrane"/>
    <property type="evidence" value="ECO:0007669"/>
    <property type="project" value="UniProtKB-KW"/>
</dbReference>
<dbReference type="GO" id="GO:0044231">
    <property type="term" value="C:host cell presynaptic membrane"/>
    <property type="evidence" value="ECO:0007669"/>
    <property type="project" value="UniProtKB-KW"/>
</dbReference>
<dbReference type="PANTHER" id="PTHR12349">
    <property type="entry name" value="ANKYRIN REPEAT AND LEM DOMAIN-CONTAINING PROTEIN 2"/>
    <property type="match status" value="1"/>
</dbReference>
<dbReference type="InterPro" id="IPR002110">
    <property type="entry name" value="Ankyrin_rpt"/>
</dbReference>
<protein>
    <submittedName>
        <fullName evidence="13">Ankyrin repeat and LEM domain-containing protein 2-like protein</fullName>
    </submittedName>
</protein>
<evidence type="ECO:0000256" key="1">
    <source>
        <dbReference type="ARBA" id="ARBA00004175"/>
    </source>
</evidence>
<name>A0A443SUA6_9ACAR</name>
<evidence type="ECO:0000256" key="5">
    <source>
        <dbReference type="ARBA" id="ARBA00022618"/>
    </source>
</evidence>
<keyword evidence="9" id="KW-0131">Cell cycle</keyword>
<proteinExistence type="inferred from homology"/>
<dbReference type="PANTHER" id="PTHR12349:SF4">
    <property type="entry name" value="ANKYRIN REPEAT AND LEM DOMAIN-CONTAINING PROTEIN 2"/>
    <property type="match status" value="1"/>
</dbReference>
<evidence type="ECO:0000256" key="7">
    <source>
        <dbReference type="ARBA" id="ARBA00023043"/>
    </source>
</evidence>